<dbReference type="Gene3D" id="3.20.20.140">
    <property type="entry name" value="Metal-dependent hydrolases"/>
    <property type="match status" value="1"/>
</dbReference>
<dbReference type="SUPFAM" id="SSF89550">
    <property type="entry name" value="PHP domain-like"/>
    <property type="match status" value="1"/>
</dbReference>
<dbReference type="InterPro" id="IPR003141">
    <property type="entry name" value="Pol/His_phosphatase_N"/>
</dbReference>
<dbReference type="InterPro" id="IPR016195">
    <property type="entry name" value="Pol/histidinol_Pase-like"/>
</dbReference>
<dbReference type="EMBL" id="JARAWP010000040">
    <property type="protein sequence ID" value="MDX3025001.1"/>
    <property type="molecule type" value="Genomic_DNA"/>
</dbReference>
<dbReference type="PANTHER" id="PTHR32294">
    <property type="entry name" value="DNA POLYMERASE III SUBUNIT ALPHA"/>
    <property type="match status" value="1"/>
</dbReference>
<evidence type="ECO:0000313" key="2">
    <source>
        <dbReference type="EMBL" id="MDX3025001.1"/>
    </source>
</evidence>
<evidence type="ECO:0000313" key="3">
    <source>
        <dbReference type="Proteomes" id="UP001272987"/>
    </source>
</evidence>
<dbReference type="Pfam" id="PF02811">
    <property type="entry name" value="PHP"/>
    <property type="match status" value="1"/>
</dbReference>
<organism evidence="2 3">
    <name type="scientific">Streptomyces acidiscabies</name>
    <dbReference type="NCBI Taxonomy" id="42234"/>
    <lineage>
        <taxon>Bacteria</taxon>
        <taxon>Bacillati</taxon>
        <taxon>Actinomycetota</taxon>
        <taxon>Actinomycetes</taxon>
        <taxon>Kitasatosporales</taxon>
        <taxon>Streptomycetaceae</taxon>
        <taxon>Streptomyces</taxon>
    </lineage>
</organism>
<accession>A0ABU4MA69</accession>
<evidence type="ECO:0000259" key="1">
    <source>
        <dbReference type="SMART" id="SM00481"/>
    </source>
</evidence>
<reference evidence="2 3" key="1">
    <citation type="journal article" date="2023" name="Microb. Genom.">
        <title>Mesoterricola silvestris gen. nov., sp. nov., Mesoterricola sediminis sp. nov., Geothrix oryzae sp. nov., Geothrix edaphica sp. nov., Geothrix rubra sp. nov., and Geothrix limicola sp. nov., six novel members of Acidobacteriota isolated from soils.</title>
        <authorList>
            <person name="Weisberg A.J."/>
            <person name="Pearce E."/>
            <person name="Kramer C.G."/>
            <person name="Chang J.H."/>
            <person name="Clarke C.R."/>
        </authorList>
    </citation>
    <scope>NUCLEOTIDE SEQUENCE [LARGE SCALE GENOMIC DNA]</scope>
    <source>
        <strain evidence="2 3">NB05-1H</strain>
    </source>
</reference>
<keyword evidence="3" id="KW-1185">Reference proteome</keyword>
<dbReference type="Proteomes" id="UP001272987">
    <property type="component" value="Unassembled WGS sequence"/>
</dbReference>
<sequence length="60" mass="6419">MRAFTHLRTVSGYSLRYGVSHPDVLAQRAVERGMDAVALTDRDSLGGAVRFAKASARAGV</sequence>
<dbReference type="InterPro" id="IPR004805">
    <property type="entry name" value="DnaE2/DnaE/PolC"/>
</dbReference>
<dbReference type="InterPro" id="IPR004013">
    <property type="entry name" value="PHP_dom"/>
</dbReference>
<protein>
    <submittedName>
        <fullName evidence="2">PHP domain-containing protein</fullName>
    </submittedName>
</protein>
<feature type="non-terminal residue" evidence="2">
    <location>
        <position position="60"/>
    </location>
</feature>
<proteinExistence type="predicted"/>
<dbReference type="RefSeq" id="WP_319167424.1">
    <property type="nucleotide sequence ID" value="NZ_JARAWP010000040.1"/>
</dbReference>
<feature type="domain" description="Polymerase/histidinol phosphatase N-terminal" evidence="1">
    <location>
        <begin position="5"/>
        <end position="60"/>
    </location>
</feature>
<comment type="caution">
    <text evidence="2">The sequence shown here is derived from an EMBL/GenBank/DDBJ whole genome shotgun (WGS) entry which is preliminary data.</text>
</comment>
<gene>
    <name evidence="2" type="ORF">PV666_45125</name>
</gene>
<dbReference type="PANTHER" id="PTHR32294:SF4">
    <property type="entry name" value="ERROR-PRONE DNA POLYMERASE"/>
    <property type="match status" value="1"/>
</dbReference>
<name>A0ABU4MA69_9ACTN</name>
<dbReference type="SMART" id="SM00481">
    <property type="entry name" value="POLIIIAc"/>
    <property type="match status" value="1"/>
</dbReference>